<feature type="region of interest" description="Disordered" evidence="1">
    <location>
        <begin position="281"/>
        <end position="319"/>
    </location>
</feature>
<evidence type="ECO:0000313" key="3">
    <source>
        <dbReference type="Proteomes" id="UP001056384"/>
    </source>
</evidence>
<accession>A0A9Q9AIK8</accession>
<proteinExistence type="predicted"/>
<dbReference type="SUPFAM" id="SSF48452">
    <property type="entry name" value="TPR-like"/>
    <property type="match status" value="1"/>
</dbReference>
<feature type="compositionally biased region" description="Low complexity" evidence="1">
    <location>
        <begin position="407"/>
        <end position="444"/>
    </location>
</feature>
<dbReference type="OrthoDB" id="3642326at2759"/>
<dbReference type="AlphaFoldDB" id="A0A9Q9AIK8"/>
<reference evidence="2" key="1">
    <citation type="submission" date="2022-06" db="EMBL/GenBank/DDBJ databases">
        <title>Complete genome sequences of two strains of the flax pathogen Septoria linicola.</title>
        <authorList>
            <person name="Lapalu N."/>
            <person name="Simon A."/>
            <person name="Demenou B."/>
            <person name="Paumier D."/>
            <person name="Guillot M.-P."/>
            <person name="Gout L."/>
            <person name="Valade R."/>
        </authorList>
    </citation>
    <scope>NUCLEOTIDE SEQUENCE</scope>
    <source>
        <strain evidence="2">SE15195</strain>
    </source>
</reference>
<feature type="region of interest" description="Disordered" evidence="1">
    <location>
        <begin position="359"/>
        <end position="389"/>
    </location>
</feature>
<feature type="region of interest" description="Disordered" evidence="1">
    <location>
        <begin position="558"/>
        <end position="584"/>
    </location>
</feature>
<feature type="region of interest" description="Disordered" evidence="1">
    <location>
        <begin position="496"/>
        <end position="529"/>
    </location>
</feature>
<dbReference type="Proteomes" id="UP001056384">
    <property type="component" value="Chromosome 1"/>
</dbReference>
<protein>
    <submittedName>
        <fullName evidence="2">Tetratricopeptide-like helical domain superfamily</fullName>
    </submittedName>
</protein>
<sequence length="584" mass="63203">MADTLVPMVPPRNDRRRLSHLKTSADSVEPAMDELSDDLIDIWEHAVTLSKGYEWQDAAESFLYLSRTIEQEVQSTSCLINSAIIFARLGDYSTASHVLDEAMPVDDLLALTLFITAHVEFQLGEIQKSQDCFSVALVSLKGLSQDYHCFGLDYTLSAAQIQEDLLVAENATLEASGTLTALPADCIFEAPARAGDYATPALSSKRGSSFDSARLPDLSEGGSTPPHSPLSPIERSIEYGQEALTWHIKEDGEEVLELIMEDELAPLSYKKSNPIQVLGGLKRRLSTQKRPSSPTKPVGLPPKRTKKPLQPREPRVQGDSVQELAGFIADLPRQNQMDPRNAEAEHGNVNELAAFFRAGPKPQPLSLPARPSRHRSTRGSAASSLYSLDQRADSVRSAELATWGDNVSVRSGSPSPSPYRYRSGVGSYLSQASAPGSRAPSRSPLSREVEPTSYFPDMTSQSHERPTESLHPSVNDTVSDASWPLTPEVAESLSNLSLNSREGSIRSLPKGTPSITSKQTTSSPSVPARKSSLLRAAVTLNRPGSSSRMSFATSAKKTASSVMSNGQKKSVGGTFRFLNGMGHG</sequence>
<dbReference type="InterPro" id="IPR011990">
    <property type="entry name" value="TPR-like_helical_dom_sf"/>
</dbReference>
<keyword evidence="3" id="KW-1185">Reference proteome</keyword>
<dbReference type="Gene3D" id="1.25.40.10">
    <property type="entry name" value="Tetratricopeptide repeat domain"/>
    <property type="match status" value="1"/>
</dbReference>
<name>A0A9Q9AIK8_9PEZI</name>
<organism evidence="2 3">
    <name type="scientific">Septoria linicola</name>
    <dbReference type="NCBI Taxonomy" id="215465"/>
    <lineage>
        <taxon>Eukaryota</taxon>
        <taxon>Fungi</taxon>
        <taxon>Dikarya</taxon>
        <taxon>Ascomycota</taxon>
        <taxon>Pezizomycotina</taxon>
        <taxon>Dothideomycetes</taxon>
        <taxon>Dothideomycetidae</taxon>
        <taxon>Mycosphaerellales</taxon>
        <taxon>Mycosphaerellaceae</taxon>
        <taxon>Septoria</taxon>
    </lineage>
</organism>
<gene>
    <name evidence="2" type="ORF">Slin15195_G017930</name>
</gene>
<feature type="compositionally biased region" description="Polar residues" evidence="1">
    <location>
        <begin position="378"/>
        <end position="387"/>
    </location>
</feature>
<feature type="compositionally biased region" description="Polar residues" evidence="1">
    <location>
        <begin position="513"/>
        <end position="525"/>
    </location>
</feature>
<dbReference type="EMBL" id="CP099418">
    <property type="protein sequence ID" value="USW48474.1"/>
    <property type="molecule type" value="Genomic_DNA"/>
</dbReference>
<feature type="compositionally biased region" description="Polar residues" evidence="1">
    <location>
        <begin position="201"/>
        <end position="211"/>
    </location>
</feature>
<evidence type="ECO:0000313" key="2">
    <source>
        <dbReference type="EMBL" id="USW48474.1"/>
    </source>
</evidence>
<feature type="compositionally biased region" description="Polar residues" evidence="1">
    <location>
        <begin position="470"/>
        <end position="480"/>
    </location>
</feature>
<evidence type="ECO:0000256" key="1">
    <source>
        <dbReference type="SAM" id="MobiDB-lite"/>
    </source>
</evidence>
<feature type="region of interest" description="Disordered" evidence="1">
    <location>
        <begin position="199"/>
        <end position="233"/>
    </location>
</feature>
<feature type="region of interest" description="Disordered" evidence="1">
    <location>
        <begin position="406"/>
        <end position="481"/>
    </location>
</feature>